<reference evidence="1 2" key="1">
    <citation type="journal article" date="2019" name="Nat. Ecol. Evol.">
        <title>Megaphylogeny resolves global patterns of mushroom evolution.</title>
        <authorList>
            <person name="Varga T."/>
            <person name="Krizsan K."/>
            <person name="Foldi C."/>
            <person name="Dima B."/>
            <person name="Sanchez-Garcia M."/>
            <person name="Sanchez-Ramirez S."/>
            <person name="Szollosi G.J."/>
            <person name="Szarkandi J.G."/>
            <person name="Papp V."/>
            <person name="Albert L."/>
            <person name="Andreopoulos W."/>
            <person name="Angelini C."/>
            <person name="Antonin V."/>
            <person name="Barry K.W."/>
            <person name="Bougher N.L."/>
            <person name="Buchanan P."/>
            <person name="Buyck B."/>
            <person name="Bense V."/>
            <person name="Catcheside P."/>
            <person name="Chovatia M."/>
            <person name="Cooper J."/>
            <person name="Damon W."/>
            <person name="Desjardin D."/>
            <person name="Finy P."/>
            <person name="Geml J."/>
            <person name="Haridas S."/>
            <person name="Hughes K."/>
            <person name="Justo A."/>
            <person name="Karasinski D."/>
            <person name="Kautmanova I."/>
            <person name="Kiss B."/>
            <person name="Kocsube S."/>
            <person name="Kotiranta H."/>
            <person name="LaButti K.M."/>
            <person name="Lechner B.E."/>
            <person name="Liimatainen K."/>
            <person name="Lipzen A."/>
            <person name="Lukacs Z."/>
            <person name="Mihaltcheva S."/>
            <person name="Morgado L.N."/>
            <person name="Niskanen T."/>
            <person name="Noordeloos M.E."/>
            <person name="Ohm R.A."/>
            <person name="Ortiz-Santana B."/>
            <person name="Ovrebo C."/>
            <person name="Racz N."/>
            <person name="Riley R."/>
            <person name="Savchenko A."/>
            <person name="Shiryaev A."/>
            <person name="Soop K."/>
            <person name="Spirin V."/>
            <person name="Szebenyi C."/>
            <person name="Tomsovsky M."/>
            <person name="Tulloss R.E."/>
            <person name="Uehling J."/>
            <person name="Grigoriev I.V."/>
            <person name="Vagvolgyi C."/>
            <person name="Papp T."/>
            <person name="Martin F.M."/>
            <person name="Miettinen O."/>
            <person name="Hibbett D.S."/>
            <person name="Nagy L.G."/>
        </authorList>
    </citation>
    <scope>NUCLEOTIDE SEQUENCE [LARGE SCALE GENOMIC DNA]</scope>
    <source>
        <strain evidence="1 2">FP101781</strain>
    </source>
</reference>
<evidence type="ECO:0000313" key="1">
    <source>
        <dbReference type="EMBL" id="TEB23120.1"/>
    </source>
</evidence>
<organism evidence="1 2">
    <name type="scientific">Coprinellus micaceus</name>
    <name type="common">Glistening ink-cap mushroom</name>
    <name type="synonym">Coprinus micaceus</name>
    <dbReference type="NCBI Taxonomy" id="71717"/>
    <lineage>
        <taxon>Eukaryota</taxon>
        <taxon>Fungi</taxon>
        <taxon>Dikarya</taxon>
        <taxon>Basidiomycota</taxon>
        <taxon>Agaricomycotina</taxon>
        <taxon>Agaricomycetes</taxon>
        <taxon>Agaricomycetidae</taxon>
        <taxon>Agaricales</taxon>
        <taxon>Agaricineae</taxon>
        <taxon>Psathyrellaceae</taxon>
        <taxon>Coprinellus</taxon>
    </lineage>
</organism>
<proteinExistence type="predicted"/>
<comment type="caution">
    <text evidence="1">The sequence shown here is derived from an EMBL/GenBank/DDBJ whole genome shotgun (WGS) entry which is preliminary data.</text>
</comment>
<gene>
    <name evidence="1" type="ORF">FA13DRAFT_1455195</name>
</gene>
<dbReference type="EMBL" id="QPFP01000081">
    <property type="protein sequence ID" value="TEB23120.1"/>
    <property type="molecule type" value="Genomic_DNA"/>
</dbReference>
<protein>
    <submittedName>
        <fullName evidence="1">Uncharacterized protein</fullName>
    </submittedName>
</protein>
<sequence>MLSERIWSPRPLTNHCEIAVAPTSPKVRSSDFACSASKSSIIPLPLSSFGLLLLSLNTPLDISSPSSHFLSPKPGLTLAFVGSALNSLHSRLFLWQDGRLSCCHVGRGFPSRPAHSYFIPSSSPRPLLPPLSRLSPTCPPSLLIFPPRSPTDAAFPIQER</sequence>
<dbReference type="Proteomes" id="UP000298030">
    <property type="component" value="Unassembled WGS sequence"/>
</dbReference>
<accession>A0A4Y7SMM0</accession>
<dbReference type="AlphaFoldDB" id="A0A4Y7SMM0"/>
<name>A0A4Y7SMM0_COPMI</name>
<evidence type="ECO:0000313" key="2">
    <source>
        <dbReference type="Proteomes" id="UP000298030"/>
    </source>
</evidence>
<keyword evidence="2" id="KW-1185">Reference proteome</keyword>